<dbReference type="InterPro" id="IPR039809">
    <property type="entry name" value="Chemokine_b/g/d"/>
</dbReference>
<feature type="chain" id="PRO_5015613581" description="C-X-C motif chemokine" evidence="7">
    <location>
        <begin position="40"/>
        <end position="119"/>
    </location>
</feature>
<dbReference type="SMART" id="SM00199">
    <property type="entry name" value="SCY"/>
    <property type="match status" value="1"/>
</dbReference>
<evidence type="ECO:0000256" key="3">
    <source>
        <dbReference type="ARBA" id="ARBA00022514"/>
    </source>
</evidence>
<dbReference type="PRINTS" id="PR00436">
    <property type="entry name" value="INTERLEUKIN8"/>
</dbReference>
<evidence type="ECO:0000256" key="5">
    <source>
        <dbReference type="ARBA" id="ARBA00023157"/>
    </source>
</evidence>
<evidence type="ECO:0000256" key="4">
    <source>
        <dbReference type="ARBA" id="ARBA00022525"/>
    </source>
</evidence>
<dbReference type="PANTHER" id="PTHR12015:SF198">
    <property type="entry name" value="PLATELET BASIC PROTEIN"/>
    <property type="match status" value="1"/>
</dbReference>
<dbReference type="GO" id="GO:0042119">
    <property type="term" value="P:neutrophil activation"/>
    <property type="evidence" value="ECO:0007669"/>
    <property type="project" value="UniProtKB-ARBA"/>
</dbReference>
<evidence type="ECO:0000256" key="7">
    <source>
        <dbReference type="SAM" id="SignalP"/>
    </source>
</evidence>
<evidence type="ECO:0000259" key="8">
    <source>
        <dbReference type="SMART" id="SM00199"/>
    </source>
</evidence>
<feature type="domain" description="Chemokine interleukin-8-like" evidence="8">
    <location>
        <begin position="51"/>
        <end position="111"/>
    </location>
</feature>
<dbReference type="OrthoDB" id="8872899at2759"/>
<reference evidence="10" key="1">
    <citation type="submission" date="2025-08" db="UniProtKB">
        <authorList>
            <consortium name="RefSeq"/>
        </authorList>
    </citation>
    <scope>IDENTIFICATION</scope>
    <source>
        <tissue evidence="10">Spleen</tissue>
    </source>
</reference>
<dbReference type="InterPro" id="IPR033899">
    <property type="entry name" value="CXC_Chemokine_domain"/>
</dbReference>
<gene>
    <name evidence="10" type="primary">PPBP</name>
</gene>
<dbReference type="InterPro" id="IPR036048">
    <property type="entry name" value="Interleukin_8-like_sf"/>
</dbReference>
<dbReference type="GO" id="GO:0006955">
    <property type="term" value="P:immune response"/>
    <property type="evidence" value="ECO:0007669"/>
    <property type="project" value="InterPro"/>
</dbReference>
<dbReference type="InterPro" id="IPR001089">
    <property type="entry name" value="Chemokine_CXC"/>
</dbReference>
<keyword evidence="9" id="KW-1185">Reference proteome</keyword>
<dbReference type="GO" id="GO:0006952">
    <property type="term" value="P:defense response"/>
    <property type="evidence" value="ECO:0007669"/>
    <property type="project" value="InterPro"/>
</dbReference>
<organism evidence="9 10">
    <name type="scientific">Tursiops truncatus</name>
    <name type="common">Atlantic bottle-nosed dolphin</name>
    <name type="synonym">Delphinus truncatus</name>
    <dbReference type="NCBI Taxonomy" id="9739"/>
    <lineage>
        <taxon>Eukaryota</taxon>
        <taxon>Metazoa</taxon>
        <taxon>Chordata</taxon>
        <taxon>Craniata</taxon>
        <taxon>Vertebrata</taxon>
        <taxon>Euteleostomi</taxon>
        <taxon>Mammalia</taxon>
        <taxon>Eutheria</taxon>
        <taxon>Laurasiatheria</taxon>
        <taxon>Artiodactyla</taxon>
        <taxon>Whippomorpha</taxon>
        <taxon>Cetacea</taxon>
        <taxon>Odontoceti</taxon>
        <taxon>Delphinidae</taxon>
        <taxon>Tursiops</taxon>
    </lineage>
</organism>
<protein>
    <recommendedName>
        <fullName evidence="6">C-X-C motif chemokine</fullName>
    </recommendedName>
</protein>
<keyword evidence="6" id="KW-0145">Chemotaxis</keyword>
<dbReference type="GeneID" id="101331656"/>
<dbReference type="RefSeq" id="XP_004319646.1">
    <property type="nucleotide sequence ID" value="XM_004319598.3"/>
</dbReference>
<dbReference type="PRINTS" id="PR00437">
    <property type="entry name" value="SMALLCYTKCXC"/>
</dbReference>
<accession>A0A2U3V3Z8</accession>
<dbReference type="SUPFAM" id="SSF54117">
    <property type="entry name" value="Interleukin 8-like chemokines"/>
    <property type="match status" value="1"/>
</dbReference>
<evidence type="ECO:0000256" key="1">
    <source>
        <dbReference type="ARBA" id="ARBA00004613"/>
    </source>
</evidence>
<evidence type="ECO:0000313" key="10">
    <source>
        <dbReference type="RefSeq" id="XP_004319646.1"/>
    </source>
</evidence>
<dbReference type="CTD" id="5473"/>
<dbReference type="FunFam" id="2.40.50.40:FF:000004">
    <property type="entry name" value="C-X-C motif chemokine"/>
    <property type="match status" value="1"/>
</dbReference>
<evidence type="ECO:0000256" key="2">
    <source>
        <dbReference type="ARBA" id="ARBA00010665"/>
    </source>
</evidence>
<comment type="subcellular location">
    <subcellularLocation>
        <location evidence="1 6">Secreted</location>
    </subcellularLocation>
</comment>
<dbReference type="GO" id="GO:0008009">
    <property type="term" value="F:chemokine activity"/>
    <property type="evidence" value="ECO:0007669"/>
    <property type="project" value="InterPro"/>
</dbReference>
<dbReference type="Gene3D" id="2.40.50.40">
    <property type="match status" value="1"/>
</dbReference>
<keyword evidence="5" id="KW-1015">Disulfide bond</keyword>
<proteinExistence type="inferred from homology"/>
<sequence>MSLRGSTTSSCTRAIPLPVLQVLLPMSLLLTTLVPSTTGEPKSMDRRLYIELRCSCVKTTSGIHPSNIQGLEVIRAGPHCTKVEVIAMLKNGKKICLDAEAPRIKKIVQKILEDGGSAA</sequence>
<evidence type="ECO:0000313" key="9">
    <source>
        <dbReference type="Proteomes" id="UP000245320"/>
    </source>
</evidence>
<keyword evidence="3 6" id="KW-0202">Cytokine</keyword>
<feature type="signal peptide" evidence="7">
    <location>
        <begin position="1"/>
        <end position="39"/>
    </location>
</feature>
<evidence type="ECO:0000256" key="6">
    <source>
        <dbReference type="RuleBase" id="RU361149"/>
    </source>
</evidence>
<dbReference type="Pfam" id="PF00048">
    <property type="entry name" value="IL8"/>
    <property type="match status" value="1"/>
</dbReference>
<keyword evidence="7" id="KW-0732">Signal</keyword>
<dbReference type="PROSITE" id="PS00471">
    <property type="entry name" value="SMALL_CYTOKINES_CXC"/>
    <property type="match status" value="1"/>
</dbReference>
<name>A0A2U3V3Z8_TURTR</name>
<dbReference type="InParanoid" id="A0A2U3V3Z8"/>
<keyword evidence="4 6" id="KW-0964">Secreted</keyword>
<dbReference type="InterPro" id="IPR001811">
    <property type="entry name" value="Chemokine_IL8-like_dom"/>
</dbReference>
<dbReference type="AlphaFoldDB" id="A0A2U3V3Z8"/>
<dbReference type="InterPro" id="IPR018048">
    <property type="entry name" value="Chemokine_CXC_CS"/>
</dbReference>
<dbReference type="GO" id="GO:0005615">
    <property type="term" value="C:extracellular space"/>
    <property type="evidence" value="ECO:0007669"/>
    <property type="project" value="UniProtKB-UniRule"/>
</dbReference>
<dbReference type="Proteomes" id="UP000245320">
    <property type="component" value="Chromosome 5"/>
</dbReference>
<dbReference type="PANTHER" id="PTHR12015">
    <property type="entry name" value="SMALL INDUCIBLE CYTOKINE A"/>
    <property type="match status" value="1"/>
</dbReference>
<dbReference type="CDD" id="cd00273">
    <property type="entry name" value="Chemokine_CXC"/>
    <property type="match status" value="1"/>
</dbReference>
<dbReference type="GO" id="GO:0030593">
    <property type="term" value="P:neutrophil chemotaxis"/>
    <property type="evidence" value="ECO:0007669"/>
    <property type="project" value="UniProtKB-ARBA"/>
</dbReference>
<comment type="similarity">
    <text evidence="2 6">Belongs to the intercrine alpha (chemokine CxC) family.</text>
</comment>